<dbReference type="PROSITE" id="PS51282">
    <property type="entry name" value="DWNN"/>
    <property type="match status" value="1"/>
</dbReference>
<proteinExistence type="predicted"/>
<evidence type="ECO:0000259" key="2">
    <source>
        <dbReference type="PROSITE" id="PS51282"/>
    </source>
</evidence>
<evidence type="ECO:0000313" key="4">
    <source>
        <dbReference type="Proteomes" id="UP000694569"/>
    </source>
</evidence>
<dbReference type="Gene3D" id="3.10.20.90">
    <property type="entry name" value="Phosphatidylinositol 3-kinase Catalytic Subunit, Chain A, domain 1"/>
    <property type="match status" value="1"/>
</dbReference>
<dbReference type="OrthoDB" id="106784at2759"/>
<feature type="domain" description="DWNN" evidence="2">
    <location>
        <begin position="1"/>
        <end position="51"/>
    </location>
</feature>
<dbReference type="GO" id="GO:0008270">
    <property type="term" value="F:zinc ion binding"/>
    <property type="evidence" value="ECO:0007669"/>
    <property type="project" value="InterPro"/>
</dbReference>
<organism evidence="3 4">
    <name type="scientific">Leptobrachium leishanense</name>
    <name type="common">Leishan spiny toad</name>
    <dbReference type="NCBI Taxonomy" id="445787"/>
    <lineage>
        <taxon>Eukaryota</taxon>
        <taxon>Metazoa</taxon>
        <taxon>Chordata</taxon>
        <taxon>Craniata</taxon>
        <taxon>Vertebrata</taxon>
        <taxon>Euteleostomi</taxon>
        <taxon>Amphibia</taxon>
        <taxon>Batrachia</taxon>
        <taxon>Anura</taxon>
        <taxon>Pelobatoidea</taxon>
        <taxon>Megophryidae</taxon>
        <taxon>Leptobrachium</taxon>
    </lineage>
</organism>
<accession>A0A8C5R2H5</accession>
<evidence type="ECO:0000256" key="1">
    <source>
        <dbReference type="SAM" id="Phobius"/>
    </source>
</evidence>
<keyword evidence="1" id="KW-0472">Membrane</keyword>
<dbReference type="InterPro" id="IPR014891">
    <property type="entry name" value="DWNN_domain"/>
</dbReference>
<dbReference type="AlphaFoldDB" id="A0A8C5R2H5"/>
<keyword evidence="1" id="KW-1133">Transmembrane helix</keyword>
<keyword evidence="4" id="KW-1185">Reference proteome</keyword>
<dbReference type="Proteomes" id="UP000694569">
    <property type="component" value="Unplaced"/>
</dbReference>
<evidence type="ECO:0000313" key="3">
    <source>
        <dbReference type="Ensembl" id="ENSLLEP00000044716.1"/>
    </source>
</evidence>
<reference evidence="3" key="1">
    <citation type="submission" date="2025-08" db="UniProtKB">
        <authorList>
            <consortium name="Ensembl"/>
        </authorList>
    </citation>
    <scope>IDENTIFICATION</scope>
</reference>
<dbReference type="GeneTree" id="ENSGT01150000289607"/>
<sequence>FISCRKEIKAGQLGFLFGFLACSVWILHTIEYTEDAALIPRHSSVIVRRIPSNEVKTSSKTYDKSRSEPVSGTSKAVCNHTITLFLILCS</sequence>
<feature type="transmembrane region" description="Helical" evidence="1">
    <location>
        <begin position="12"/>
        <end position="30"/>
    </location>
</feature>
<dbReference type="Ensembl" id="ENSLLET00000046506.1">
    <property type="protein sequence ID" value="ENSLLEP00000044716.1"/>
    <property type="gene ID" value="ENSLLEG00000028391.1"/>
</dbReference>
<name>A0A8C5R2H5_9ANUR</name>
<keyword evidence="1" id="KW-0812">Transmembrane</keyword>
<reference evidence="3" key="2">
    <citation type="submission" date="2025-09" db="UniProtKB">
        <authorList>
            <consortium name="Ensembl"/>
        </authorList>
    </citation>
    <scope>IDENTIFICATION</scope>
</reference>
<protein>
    <recommendedName>
        <fullName evidence="2">DWNN domain-containing protein</fullName>
    </recommendedName>
</protein>